<evidence type="ECO:0000259" key="9">
    <source>
        <dbReference type="Pfam" id="PF10436"/>
    </source>
</evidence>
<dbReference type="SUPFAM" id="SSF69012">
    <property type="entry name" value="alpha-ketoacid dehydrogenase kinase, N-terminal domain"/>
    <property type="match status" value="1"/>
</dbReference>
<dbReference type="GO" id="GO:0004740">
    <property type="term" value="F:pyruvate dehydrogenase (acetyl-transferring) kinase activity"/>
    <property type="evidence" value="ECO:0007669"/>
    <property type="project" value="TreeGrafter"/>
</dbReference>
<feature type="compositionally biased region" description="Polar residues" evidence="8">
    <location>
        <begin position="471"/>
        <end position="482"/>
    </location>
</feature>
<evidence type="ECO:0000256" key="6">
    <source>
        <dbReference type="ARBA" id="ARBA00023128"/>
    </source>
</evidence>
<feature type="region of interest" description="Disordered" evidence="8">
    <location>
        <begin position="520"/>
        <end position="558"/>
    </location>
</feature>
<dbReference type="InterPro" id="IPR039028">
    <property type="entry name" value="BCKD/PDK"/>
</dbReference>
<evidence type="ECO:0000256" key="8">
    <source>
        <dbReference type="SAM" id="MobiDB-lite"/>
    </source>
</evidence>
<dbReference type="KEGG" id="pfp:PFL1_03564"/>
<dbReference type="InterPro" id="IPR036890">
    <property type="entry name" value="HATPase_C_sf"/>
</dbReference>
<dbReference type="InterPro" id="IPR036784">
    <property type="entry name" value="AK/P_DHK_N_sf"/>
</dbReference>
<dbReference type="PANTHER" id="PTHR11947">
    <property type="entry name" value="PYRUVATE DEHYDROGENASE KINASE"/>
    <property type="match status" value="1"/>
</dbReference>
<evidence type="ECO:0000256" key="7">
    <source>
        <dbReference type="RuleBase" id="RU366032"/>
    </source>
</evidence>
<evidence type="ECO:0000256" key="4">
    <source>
        <dbReference type="ARBA" id="ARBA00022777"/>
    </source>
</evidence>
<dbReference type="HOGENOM" id="CLU_023861_0_1_1"/>
<comment type="subcellular location">
    <subcellularLocation>
        <location evidence="7">Mitochondrion matrix</location>
    </subcellularLocation>
</comment>
<feature type="compositionally biased region" description="Low complexity" evidence="8">
    <location>
        <begin position="580"/>
        <end position="612"/>
    </location>
</feature>
<dbReference type="GO" id="GO:0005759">
    <property type="term" value="C:mitochondrial matrix"/>
    <property type="evidence" value="ECO:0007669"/>
    <property type="project" value="UniProtKB-SubCell"/>
</dbReference>
<evidence type="ECO:0000256" key="5">
    <source>
        <dbReference type="ARBA" id="ARBA00022840"/>
    </source>
</evidence>
<evidence type="ECO:0000256" key="2">
    <source>
        <dbReference type="ARBA" id="ARBA00022679"/>
    </source>
</evidence>
<dbReference type="OrthoDB" id="3264224at2759"/>
<dbReference type="GeneID" id="19317673"/>
<accession>A0A061HDP9</accession>
<dbReference type="RefSeq" id="XP_007879275.1">
    <property type="nucleotide sequence ID" value="XM_007881084.1"/>
</dbReference>
<dbReference type="GO" id="GO:0010906">
    <property type="term" value="P:regulation of glucose metabolic process"/>
    <property type="evidence" value="ECO:0007669"/>
    <property type="project" value="TreeGrafter"/>
</dbReference>
<keyword evidence="4 7" id="KW-0418">Kinase</keyword>
<gene>
    <name evidence="10" type="ORF">PFL1_03564</name>
</gene>
<dbReference type="Pfam" id="PF10436">
    <property type="entry name" value="BCDHK_Adom3"/>
    <property type="match status" value="1"/>
</dbReference>
<feature type="compositionally biased region" description="Gly residues" evidence="8">
    <location>
        <begin position="459"/>
        <end position="468"/>
    </location>
</feature>
<keyword evidence="5 7" id="KW-0067">ATP-binding</keyword>
<evidence type="ECO:0000256" key="3">
    <source>
        <dbReference type="ARBA" id="ARBA00022741"/>
    </source>
</evidence>
<dbReference type="AlphaFoldDB" id="A0A061HDP9"/>
<dbReference type="EC" id="2.7.11.-" evidence="7"/>
<dbReference type="EMBL" id="KE361633">
    <property type="protein sequence ID" value="EPQ28761.1"/>
    <property type="molecule type" value="Genomic_DNA"/>
</dbReference>
<feature type="compositionally biased region" description="Low complexity" evidence="8">
    <location>
        <begin position="525"/>
        <end position="547"/>
    </location>
</feature>
<dbReference type="Proteomes" id="UP000053664">
    <property type="component" value="Unassembled WGS sequence"/>
</dbReference>
<feature type="compositionally biased region" description="Polar residues" evidence="8">
    <location>
        <begin position="38"/>
        <end position="56"/>
    </location>
</feature>
<dbReference type="InterPro" id="IPR018955">
    <property type="entry name" value="BCDHK/PDK_N"/>
</dbReference>
<dbReference type="GO" id="GO:0005524">
    <property type="term" value="F:ATP binding"/>
    <property type="evidence" value="ECO:0007669"/>
    <property type="project" value="UniProtKB-UniRule"/>
</dbReference>
<organism evidence="10 11">
    <name type="scientific">Pseudozyma flocculosa PF-1</name>
    <dbReference type="NCBI Taxonomy" id="1277687"/>
    <lineage>
        <taxon>Eukaryota</taxon>
        <taxon>Fungi</taxon>
        <taxon>Dikarya</taxon>
        <taxon>Basidiomycota</taxon>
        <taxon>Ustilaginomycotina</taxon>
        <taxon>Ustilaginomycetes</taxon>
        <taxon>Ustilaginales</taxon>
        <taxon>Ustilaginaceae</taxon>
        <taxon>Pseudozyma</taxon>
    </lineage>
</organism>
<protein>
    <recommendedName>
        <fullName evidence="7">Protein-serine/threonine kinase</fullName>
        <ecNumber evidence="7">2.7.11.-</ecNumber>
    </recommendedName>
</protein>
<keyword evidence="2 7" id="KW-0808">Transferase</keyword>
<evidence type="ECO:0000313" key="10">
    <source>
        <dbReference type="EMBL" id="EPQ28761.1"/>
    </source>
</evidence>
<dbReference type="eggNOG" id="KOG0787">
    <property type="taxonomic scope" value="Eukaryota"/>
</dbReference>
<dbReference type="Gene3D" id="1.20.140.20">
    <property type="entry name" value="Alpha-ketoacid/pyruvate dehydrogenase kinase, N-terminal domain"/>
    <property type="match status" value="1"/>
</dbReference>
<feature type="domain" description="Branched-chain alpha-ketoacid dehydrogenase kinase/Pyruvate dehydrogenase kinase N-terminal" evidence="9">
    <location>
        <begin position="101"/>
        <end position="281"/>
    </location>
</feature>
<feature type="region of interest" description="Disordered" evidence="8">
    <location>
        <begin position="444"/>
        <end position="486"/>
    </location>
</feature>
<keyword evidence="3 7" id="KW-0547">Nucleotide-binding</keyword>
<feature type="region of interest" description="Disordered" evidence="8">
    <location>
        <begin position="580"/>
        <end position="613"/>
    </location>
</feature>
<feature type="region of interest" description="Disordered" evidence="8">
    <location>
        <begin position="1"/>
        <end position="75"/>
    </location>
</feature>
<proteinExistence type="inferred from homology"/>
<dbReference type="PANTHER" id="PTHR11947:SF25">
    <property type="entry name" value="[PYRUVATE DEHYDROGENASE (ACETYL-TRANSFERRING)] KINASE 2, MITOCHONDRIAL"/>
    <property type="match status" value="1"/>
</dbReference>
<reference evidence="10 11" key="1">
    <citation type="journal article" date="2013" name="Plant Cell">
        <title>The transition from a phytopathogenic smut ancestor to an anamorphic biocontrol agent deciphered by comparative whole-genome analysis.</title>
        <authorList>
            <person name="Lefebvre F."/>
            <person name="Joly D.L."/>
            <person name="Labbe C."/>
            <person name="Teichmann B."/>
            <person name="Linning R."/>
            <person name="Belzile F."/>
            <person name="Bakkeren G."/>
            <person name="Belanger R.R."/>
        </authorList>
    </citation>
    <scope>NUCLEOTIDE SEQUENCE [LARGE SCALE GENOMIC DNA]</scope>
    <source>
        <strain evidence="10 11">PF-1</strain>
    </source>
</reference>
<evidence type="ECO:0000313" key="11">
    <source>
        <dbReference type="Proteomes" id="UP000053664"/>
    </source>
</evidence>
<dbReference type="Gene3D" id="3.30.565.10">
    <property type="entry name" value="Histidine kinase-like ATPase, C-terminal domain"/>
    <property type="match status" value="2"/>
</dbReference>
<sequence>MRRACGRLAAASSRHGSLPSTIAPASRSSSLPHIASTAGRSPSLPATSHSFHTSPTPARAPGTRPGGLSGSAGAESEADLGRHFYLNKVLETWAARPATRMTLRQLIFFGKTLGKDREKILKSAAYVRQELPVRIAHRIRDLQALPFVVMTNQHLENVYNKYWSAFETLRRLPPIRDMDDNERFCNLLKGLLDDHLTIIPSLTIGIVESSHHLPPHQLDKFMERMLRSRISRRVLAEQHIALSEALDDPFHFFNEPVRRNDDDGGGDSAHEDLSDNHVGIIYTHLSVASVVRKGVKLLTEVFAGTEGISPDRVPEIRIDGDLNARFAYIPEHLEYIIFELLKNAIRSTIRQHAGREDAGVVRVTIVEGPPAEDLIIRISDSGGGLPDLIEQLSIPSGLAGPSTGPQYPIPFPETGHVGGYDAAARHAAYGSGSYSSPDYAGAGPHTMSMDPSPSYSARGGVGSAGGMAGSQTGHDTLPSSSLVGPASAPLSPDSLIDALCSFSNVRRRLELEGEATRIATERLQSPSSSSVDSSASAAEDAAGFDAATTRPTPTRDQFHALRRVGKFKGTVTEQMAASAASASSISSSPSSSSTPSSSGSTNPSASSGGPASVLSPLQRRAYEGTGPAALHTVQVETGLGLPMAKVYCDFFGGSLSLRSLDGHSTDVYVRLPKLGTSKESIPEVVL</sequence>
<comment type="similarity">
    <text evidence="1 7">Belongs to the PDK/BCKDK protein kinase family.</text>
</comment>
<keyword evidence="6 7" id="KW-0496">Mitochondrion</keyword>
<dbReference type="SUPFAM" id="SSF55874">
    <property type="entry name" value="ATPase domain of HSP90 chaperone/DNA topoisomerase II/histidine kinase"/>
    <property type="match status" value="2"/>
</dbReference>
<name>A0A061HDP9_9BASI</name>
<evidence type="ECO:0000256" key="1">
    <source>
        <dbReference type="ARBA" id="ARBA00006155"/>
    </source>
</evidence>